<feature type="transmembrane region" description="Helical" evidence="8">
    <location>
        <begin position="227"/>
        <end position="250"/>
    </location>
</feature>
<dbReference type="Proteomes" id="UP000321773">
    <property type="component" value="Unassembled WGS sequence"/>
</dbReference>
<evidence type="ECO:0000256" key="3">
    <source>
        <dbReference type="ARBA" id="ARBA00022448"/>
    </source>
</evidence>
<keyword evidence="12" id="KW-1185">Reference proteome</keyword>
<name>A0A1I6TXB9_9BACI</name>
<organism evidence="10 11">
    <name type="scientific">Halolactibacillus miurensis</name>
    <dbReference type="NCBI Taxonomy" id="306541"/>
    <lineage>
        <taxon>Bacteria</taxon>
        <taxon>Bacillati</taxon>
        <taxon>Bacillota</taxon>
        <taxon>Bacilli</taxon>
        <taxon>Bacillales</taxon>
        <taxon>Bacillaceae</taxon>
        <taxon>Halolactibacillus</taxon>
    </lineage>
</organism>
<dbReference type="EMBL" id="FPAI01000019">
    <property type="protein sequence ID" value="SFS93728.1"/>
    <property type="molecule type" value="Genomic_DNA"/>
</dbReference>
<evidence type="ECO:0000313" key="10">
    <source>
        <dbReference type="EMBL" id="SFS93728.1"/>
    </source>
</evidence>
<evidence type="ECO:0000256" key="2">
    <source>
        <dbReference type="ARBA" id="ARBA00009773"/>
    </source>
</evidence>
<dbReference type="PANTHER" id="PTHR21716:SF53">
    <property type="entry name" value="PERMEASE PERM-RELATED"/>
    <property type="match status" value="1"/>
</dbReference>
<accession>A0A1I6TXB9</accession>
<reference evidence="9 12" key="2">
    <citation type="submission" date="2019-07" db="EMBL/GenBank/DDBJ databases">
        <title>Whole genome shotgun sequence of Halolactibacillus miurensis NBRC 100873.</title>
        <authorList>
            <person name="Hosoyama A."/>
            <person name="Uohara A."/>
            <person name="Ohji S."/>
            <person name="Ichikawa N."/>
        </authorList>
    </citation>
    <scope>NUCLEOTIDE SEQUENCE [LARGE SCALE GENOMIC DNA]</scope>
    <source>
        <strain evidence="9 12">NBRC 100873</strain>
    </source>
</reference>
<dbReference type="GO" id="GO:0005886">
    <property type="term" value="C:plasma membrane"/>
    <property type="evidence" value="ECO:0007669"/>
    <property type="project" value="UniProtKB-SubCell"/>
</dbReference>
<feature type="transmembrane region" description="Helical" evidence="8">
    <location>
        <begin position="308"/>
        <end position="335"/>
    </location>
</feature>
<feature type="transmembrane region" description="Helical" evidence="8">
    <location>
        <begin position="262"/>
        <end position="287"/>
    </location>
</feature>
<sequence length="360" mass="40631">MTQTKVFRFLVYTLLILAILYFLSLIDFILQPIGTVITSIALPIIGAGFLFYVTEPLIRLFERFNIKRIFAVILVFVVIMLVVAFSVYFLIPMVQEQLNRLSDNAPAFRSWLEEALRWVETNQQYIPDEFNTSVDDIIDQLSGYAQEAVGSIFNAIGAIFNFVVSFVLIPFFLFFMLKDSKKFIPFVTQFFSPKKKDSLERLFASINNSLGSFIQGQMIISFSVGTMLLIGYLIVGLEYALILAIFALFMNVIPYLGPWLSAIPAVLIGFFQDPMTGVWTAVVMIVVQQIEGNLIEPNVMGKVLNVHPLTVVVIMIAAGATIGFIGFILAVPMYAVTKATVTHFYHEYLNHKKTSEQYLI</sequence>
<evidence type="ECO:0000256" key="6">
    <source>
        <dbReference type="ARBA" id="ARBA00022989"/>
    </source>
</evidence>
<gene>
    <name evidence="9" type="ORF">HMI01_17970</name>
    <name evidence="10" type="ORF">SAMN05421668_1195</name>
</gene>
<protein>
    <submittedName>
        <fullName evidence="9">AI-2E family transporter</fullName>
    </submittedName>
    <submittedName>
        <fullName evidence="10">Predicted PurR-regulated permease PerM</fullName>
    </submittedName>
</protein>
<evidence type="ECO:0000256" key="7">
    <source>
        <dbReference type="ARBA" id="ARBA00023136"/>
    </source>
</evidence>
<comment type="similarity">
    <text evidence="2">Belongs to the autoinducer-2 exporter (AI-2E) (TC 2.A.86) family.</text>
</comment>
<dbReference type="Proteomes" id="UP000199139">
    <property type="component" value="Unassembled WGS sequence"/>
</dbReference>
<keyword evidence="4" id="KW-1003">Cell membrane</keyword>
<dbReference type="STRING" id="306541.SAMN05421668_1195"/>
<keyword evidence="5 8" id="KW-0812">Transmembrane</keyword>
<dbReference type="RefSeq" id="WP_062322101.1">
    <property type="nucleotide sequence ID" value="NZ_BJWJ01000018.1"/>
</dbReference>
<dbReference type="Pfam" id="PF01594">
    <property type="entry name" value="AI-2E_transport"/>
    <property type="match status" value="1"/>
</dbReference>
<evidence type="ECO:0000256" key="8">
    <source>
        <dbReference type="SAM" id="Phobius"/>
    </source>
</evidence>
<feature type="transmembrane region" description="Helical" evidence="8">
    <location>
        <begin position="36"/>
        <end position="58"/>
    </location>
</feature>
<evidence type="ECO:0000256" key="4">
    <source>
        <dbReference type="ARBA" id="ARBA00022475"/>
    </source>
</evidence>
<evidence type="ECO:0000313" key="9">
    <source>
        <dbReference type="EMBL" id="GEM04809.1"/>
    </source>
</evidence>
<feature type="transmembrane region" description="Helical" evidence="8">
    <location>
        <begin position="9"/>
        <end position="30"/>
    </location>
</feature>
<dbReference type="PANTHER" id="PTHR21716">
    <property type="entry name" value="TRANSMEMBRANE PROTEIN"/>
    <property type="match status" value="1"/>
</dbReference>
<evidence type="ECO:0000313" key="11">
    <source>
        <dbReference type="Proteomes" id="UP000199139"/>
    </source>
</evidence>
<evidence type="ECO:0000256" key="1">
    <source>
        <dbReference type="ARBA" id="ARBA00004651"/>
    </source>
</evidence>
<dbReference type="InterPro" id="IPR002549">
    <property type="entry name" value="AI-2E-like"/>
</dbReference>
<comment type="subcellular location">
    <subcellularLocation>
        <location evidence="1">Cell membrane</location>
        <topology evidence="1">Multi-pass membrane protein</topology>
    </subcellularLocation>
</comment>
<dbReference type="AlphaFoldDB" id="A0A1I6TXB9"/>
<dbReference type="GO" id="GO:0055085">
    <property type="term" value="P:transmembrane transport"/>
    <property type="evidence" value="ECO:0007669"/>
    <property type="project" value="TreeGrafter"/>
</dbReference>
<feature type="transmembrane region" description="Helical" evidence="8">
    <location>
        <begin position="152"/>
        <end position="177"/>
    </location>
</feature>
<keyword evidence="7 8" id="KW-0472">Membrane</keyword>
<keyword evidence="3" id="KW-0813">Transport</keyword>
<evidence type="ECO:0000313" key="12">
    <source>
        <dbReference type="Proteomes" id="UP000321773"/>
    </source>
</evidence>
<reference evidence="10 11" key="1">
    <citation type="submission" date="2016-10" db="EMBL/GenBank/DDBJ databases">
        <authorList>
            <person name="de Groot N.N."/>
        </authorList>
    </citation>
    <scope>NUCLEOTIDE SEQUENCE [LARGE SCALE GENOMIC DNA]</scope>
    <source>
        <strain evidence="10 11">DSM 17074</strain>
    </source>
</reference>
<evidence type="ECO:0000256" key="5">
    <source>
        <dbReference type="ARBA" id="ARBA00022692"/>
    </source>
</evidence>
<feature type="transmembrane region" description="Helical" evidence="8">
    <location>
        <begin position="70"/>
        <end position="91"/>
    </location>
</feature>
<dbReference type="EMBL" id="BJWJ01000018">
    <property type="protein sequence ID" value="GEM04809.1"/>
    <property type="molecule type" value="Genomic_DNA"/>
</dbReference>
<proteinExistence type="inferred from homology"/>
<dbReference type="OrthoDB" id="9793390at2"/>
<keyword evidence="6 8" id="KW-1133">Transmembrane helix</keyword>